<dbReference type="OrthoDB" id="9810080at2"/>
<dbReference type="SFLD" id="SFLDG00358">
    <property type="entry name" value="Main_(cytGST)"/>
    <property type="match status" value="1"/>
</dbReference>
<dbReference type="GO" id="GO:0004601">
    <property type="term" value="F:peroxidase activity"/>
    <property type="evidence" value="ECO:0007669"/>
    <property type="project" value="UniProtKB-ARBA"/>
</dbReference>
<dbReference type="CDD" id="cd03189">
    <property type="entry name" value="GST_C_GTT1_like"/>
    <property type="match status" value="1"/>
</dbReference>
<dbReference type="InterPro" id="IPR036249">
    <property type="entry name" value="Thioredoxin-like_sf"/>
</dbReference>
<dbReference type="Pfam" id="PF02798">
    <property type="entry name" value="GST_N"/>
    <property type="match status" value="1"/>
</dbReference>
<dbReference type="CDD" id="cd03046">
    <property type="entry name" value="GST_N_GTT1_like"/>
    <property type="match status" value="1"/>
</dbReference>
<dbReference type="Gene3D" id="3.40.30.10">
    <property type="entry name" value="Glutaredoxin"/>
    <property type="match status" value="1"/>
</dbReference>
<protein>
    <recommendedName>
        <fullName evidence="1">glutathione transferase</fullName>
        <ecNumber evidence="1">2.5.1.18</ecNumber>
    </recommendedName>
</protein>
<accession>A0A7H1J4T2</accession>
<dbReference type="InterPro" id="IPR010987">
    <property type="entry name" value="Glutathione-S-Trfase_C-like"/>
</dbReference>
<keyword evidence="2 6" id="KW-0808">Transferase</keyword>
<evidence type="ECO:0000256" key="2">
    <source>
        <dbReference type="ARBA" id="ARBA00022679"/>
    </source>
</evidence>
<dbReference type="AlphaFoldDB" id="A0A7H1J4T2"/>
<dbReference type="RefSeq" id="WP_111608111.1">
    <property type="nucleotide sequence ID" value="NZ_BMLJ01000013.1"/>
</dbReference>
<dbReference type="PROSITE" id="PS50404">
    <property type="entry name" value="GST_NTER"/>
    <property type="match status" value="1"/>
</dbReference>
<evidence type="ECO:0000259" key="4">
    <source>
        <dbReference type="PROSITE" id="PS50404"/>
    </source>
</evidence>
<evidence type="ECO:0000313" key="7">
    <source>
        <dbReference type="Proteomes" id="UP000516370"/>
    </source>
</evidence>
<dbReference type="SUPFAM" id="SSF52833">
    <property type="entry name" value="Thioredoxin-like"/>
    <property type="match status" value="1"/>
</dbReference>
<dbReference type="SUPFAM" id="SSF47616">
    <property type="entry name" value="GST C-terminal domain-like"/>
    <property type="match status" value="1"/>
</dbReference>
<dbReference type="EMBL" id="CP061081">
    <property type="protein sequence ID" value="QNT05498.1"/>
    <property type="molecule type" value="Genomic_DNA"/>
</dbReference>
<dbReference type="EC" id="2.5.1.18" evidence="1"/>
<dbReference type="PANTHER" id="PTHR44051">
    <property type="entry name" value="GLUTATHIONE S-TRANSFERASE-RELATED"/>
    <property type="match status" value="1"/>
</dbReference>
<feature type="domain" description="GST N-terminal" evidence="4">
    <location>
        <begin position="1"/>
        <end position="81"/>
    </location>
</feature>
<dbReference type="PROSITE" id="PS50405">
    <property type="entry name" value="GST_CTER"/>
    <property type="match status" value="1"/>
</dbReference>
<comment type="catalytic activity">
    <reaction evidence="3">
        <text>RX + glutathione = an S-substituted glutathione + a halide anion + H(+)</text>
        <dbReference type="Rhea" id="RHEA:16437"/>
        <dbReference type="ChEBI" id="CHEBI:15378"/>
        <dbReference type="ChEBI" id="CHEBI:16042"/>
        <dbReference type="ChEBI" id="CHEBI:17792"/>
        <dbReference type="ChEBI" id="CHEBI:57925"/>
        <dbReference type="ChEBI" id="CHEBI:90779"/>
        <dbReference type="EC" id="2.5.1.18"/>
    </reaction>
</comment>
<dbReference type="Proteomes" id="UP000516370">
    <property type="component" value="Chromosome"/>
</dbReference>
<dbReference type="FunFam" id="3.40.30.10:FF:000156">
    <property type="entry name" value="Glutathione S-transferase 1"/>
    <property type="match status" value="1"/>
</dbReference>
<evidence type="ECO:0000313" key="6">
    <source>
        <dbReference type="EMBL" id="QNT05498.1"/>
    </source>
</evidence>
<dbReference type="Pfam" id="PF14497">
    <property type="entry name" value="GST_C_3"/>
    <property type="match status" value="1"/>
</dbReference>
<name>A0A7H1J4T2_9GAMM</name>
<dbReference type="InterPro" id="IPR004046">
    <property type="entry name" value="GST_C"/>
</dbReference>
<gene>
    <name evidence="6" type="ORF">IBG28_17845</name>
</gene>
<dbReference type="PANTHER" id="PTHR44051:SF9">
    <property type="entry name" value="GLUTATHIONE S-TRANSFERASE 1"/>
    <property type="match status" value="1"/>
</dbReference>
<dbReference type="KEGG" id="mard:IBG28_17845"/>
<keyword evidence="7" id="KW-1185">Reference proteome</keyword>
<dbReference type="InterPro" id="IPR040079">
    <property type="entry name" value="Glutathione_S-Trfase"/>
</dbReference>
<organism evidence="6 7">
    <name type="scientific">Marinomonas arctica</name>
    <dbReference type="NCBI Taxonomy" id="383750"/>
    <lineage>
        <taxon>Bacteria</taxon>
        <taxon>Pseudomonadati</taxon>
        <taxon>Pseudomonadota</taxon>
        <taxon>Gammaproteobacteria</taxon>
        <taxon>Oceanospirillales</taxon>
        <taxon>Oceanospirillaceae</taxon>
        <taxon>Marinomonas</taxon>
    </lineage>
</organism>
<evidence type="ECO:0000256" key="3">
    <source>
        <dbReference type="ARBA" id="ARBA00047960"/>
    </source>
</evidence>
<dbReference type="GO" id="GO:0005737">
    <property type="term" value="C:cytoplasm"/>
    <property type="evidence" value="ECO:0007669"/>
    <property type="project" value="UniProtKB-ARBA"/>
</dbReference>
<proteinExistence type="predicted"/>
<dbReference type="SFLD" id="SFLDG01150">
    <property type="entry name" value="Main.1:_Beta-like"/>
    <property type="match status" value="1"/>
</dbReference>
<dbReference type="SFLD" id="SFLDS00019">
    <property type="entry name" value="Glutathione_Transferase_(cytos"/>
    <property type="match status" value="1"/>
</dbReference>
<dbReference type="GO" id="GO:0004364">
    <property type="term" value="F:glutathione transferase activity"/>
    <property type="evidence" value="ECO:0007669"/>
    <property type="project" value="UniProtKB-EC"/>
</dbReference>
<dbReference type="InterPro" id="IPR004045">
    <property type="entry name" value="Glutathione_S-Trfase_N"/>
</dbReference>
<evidence type="ECO:0000259" key="5">
    <source>
        <dbReference type="PROSITE" id="PS50405"/>
    </source>
</evidence>
<reference evidence="6 7" key="1">
    <citation type="submission" date="2020-09" db="EMBL/GenBank/DDBJ databases">
        <title>Complete genome sequence of an Arctic sea ice bacterium Marinomonas arctica BSI20414.</title>
        <authorList>
            <person name="Liao L."/>
            <person name="Chen B."/>
        </authorList>
    </citation>
    <scope>NUCLEOTIDE SEQUENCE [LARGE SCALE GENOMIC DNA]</scope>
    <source>
        <strain evidence="6 7">BSI20414</strain>
    </source>
</reference>
<sequence>MITVHHLENSRSQRILWLLEELGLEYDIVEYKRDPDTASAPESLKKVHPLGKSPVITDGGLTVAESGAIIEYLLDKYDADNRLRPTEGQALLDYRYWLHFAEGSLMPLLVMKLVMMKVPQSPMPFFVKPIAKALTGKIQEKFIMPRIQPQLLFIEKTLGEHTWLVGDTLTAADIQMSFPLQASSTRMDLAKFPNIARFIKQVEAIPTYQKAIEKGGAFTTL</sequence>
<dbReference type="Gene3D" id="1.20.1050.10">
    <property type="match status" value="1"/>
</dbReference>
<evidence type="ECO:0000256" key="1">
    <source>
        <dbReference type="ARBA" id="ARBA00012452"/>
    </source>
</evidence>
<dbReference type="InterPro" id="IPR036282">
    <property type="entry name" value="Glutathione-S-Trfase_C_sf"/>
</dbReference>
<feature type="domain" description="GST C-terminal" evidence="5">
    <location>
        <begin position="87"/>
        <end position="221"/>
    </location>
</feature>